<evidence type="ECO:0000313" key="2">
    <source>
        <dbReference type="EMBL" id="MBW0145097.1"/>
    </source>
</evidence>
<keyword evidence="1" id="KW-1133">Transmembrane helix</keyword>
<organism evidence="2 3">
    <name type="scientific">Sphingomicrobium clamense</name>
    <dbReference type="NCBI Taxonomy" id="2851013"/>
    <lineage>
        <taxon>Bacteria</taxon>
        <taxon>Pseudomonadati</taxon>
        <taxon>Pseudomonadota</taxon>
        <taxon>Alphaproteobacteria</taxon>
        <taxon>Sphingomonadales</taxon>
        <taxon>Sphingomonadaceae</taxon>
        <taxon>Sphingomicrobium</taxon>
    </lineage>
</organism>
<evidence type="ECO:0000256" key="1">
    <source>
        <dbReference type="SAM" id="Phobius"/>
    </source>
</evidence>
<proteinExistence type="predicted"/>
<feature type="transmembrane region" description="Helical" evidence="1">
    <location>
        <begin position="62"/>
        <end position="88"/>
    </location>
</feature>
<dbReference type="Pfam" id="PF07332">
    <property type="entry name" value="Phage_holin_3_6"/>
    <property type="match status" value="1"/>
</dbReference>
<keyword evidence="1" id="KW-0472">Membrane</keyword>
<comment type="caution">
    <text evidence="2">The sequence shown here is derived from an EMBL/GenBank/DDBJ whole genome shotgun (WGS) entry which is preliminary data.</text>
</comment>
<keyword evidence="1" id="KW-0812">Transmembrane</keyword>
<keyword evidence="3" id="KW-1185">Reference proteome</keyword>
<sequence length="123" mass="12558">MLEPQDDGNALTKDDPQSFDPDVEIAEILGRIVGDGRDLAEAEFELIKAKALSEAVQYKKPAVLLVVAAGFAIAALIVAVIAVSAALATLIGPLAGGLVAAAIAAGIAYLCASSAIARMEKLR</sequence>
<name>A0ABS6V6A1_9SPHN</name>
<accession>A0ABS6V6A1</accession>
<dbReference type="RefSeq" id="WP_218633035.1">
    <property type="nucleotide sequence ID" value="NZ_JAHVAH010000001.1"/>
</dbReference>
<dbReference type="InterPro" id="IPR009937">
    <property type="entry name" value="Phage_holin_3_6"/>
</dbReference>
<protein>
    <submittedName>
        <fullName evidence="2">Phage holin family protein</fullName>
    </submittedName>
</protein>
<reference evidence="2 3" key="1">
    <citation type="submission" date="2021-07" db="EMBL/GenBank/DDBJ databases">
        <title>The draft genome sequence of Sphingomicrobium sp. B8.</title>
        <authorList>
            <person name="Mu L."/>
        </authorList>
    </citation>
    <scope>NUCLEOTIDE SEQUENCE [LARGE SCALE GENOMIC DNA]</scope>
    <source>
        <strain evidence="2 3">B8</strain>
    </source>
</reference>
<dbReference type="Proteomes" id="UP000698028">
    <property type="component" value="Unassembled WGS sequence"/>
</dbReference>
<feature type="transmembrane region" description="Helical" evidence="1">
    <location>
        <begin position="94"/>
        <end position="117"/>
    </location>
</feature>
<dbReference type="EMBL" id="JAHVAH010000001">
    <property type="protein sequence ID" value="MBW0145097.1"/>
    <property type="molecule type" value="Genomic_DNA"/>
</dbReference>
<evidence type="ECO:0000313" key="3">
    <source>
        <dbReference type="Proteomes" id="UP000698028"/>
    </source>
</evidence>
<gene>
    <name evidence="2" type="ORF">KTQ36_07280</name>
</gene>